<comment type="caution">
    <text evidence="3">The sequence shown here is derived from an EMBL/GenBank/DDBJ whole genome shotgun (WGS) entry which is preliminary data.</text>
</comment>
<evidence type="ECO:0000259" key="2">
    <source>
        <dbReference type="PROSITE" id="PS50213"/>
    </source>
</evidence>
<keyword evidence="1" id="KW-0732">Signal</keyword>
<dbReference type="PANTHER" id="PTHR10900:SF77">
    <property type="entry name" value="FI19380P1"/>
    <property type="match status" value="1"/>
</dbReference>
<name>A0ABP7W355_9FLAO</name>
<keyword evidence="4" id="KW-1185">Reference proteome</keyword>
<dbReference type="PROSITE" id="PS51257">
    <property type="entry name" value="PROKAR_LIPOPROTEIN"/>
    <property type="match status" value="1"/>
</dbReference>
<accession>A0ABP7W355</accession>
<dbReference type="InterPro" id="IPR036378">
    <property type="entry name" value="FAS1_dom_sf"/>
</dbReference>
<dbReference type="Pfam" id="PF02469">
    <property type="entry name" value="Fasciclin"/>
    <property type="match status" value="2"/>
</dbReference>
<reference evidence="4" key="1">
    <citation type="journal article" date="2019" name="Int. J. Syst. Evol. Microbiol.">
        <title>The Global Catalogue of Microorganisms (GCM) 10K type strain sequencing project: providing services to taxonomists for standard genome sequencing and annotation.</title>
        <authorList>
            <consortium name="The Broad Institute Genomics Platform"/>
            <consortium name="The Broad Institute Genome Sequencing Center for Infectious Disease"/>
            <person name="Wu L."/>
            <person name="Ma J."/>
        </authorList>
    </citation>
    <scope>NUCLEOTIDE SEQUENCE [LARGE SCALE GENOMIC DNA]</scope>
    <source>
        <strain evidence="4">JCM 17069</strain>
    </source>
</reference>
<feature type="chain" id="PRO_5045356988" evidence="1">
    <location>
        <begin position="24"/>
        <end position="334"/>
    </location>
</feature>
<feature type="domain" description="FAS1" evidence="2">
    <location>
        <begin position="182"/>
        <end position="330"/>
    </location>
</feature>
<evidence type="ECO:0000313" key="4">
    <source>
        <dbReference type="Proteomes" id="UP001500367"/>
    </source>
</evidence>
<dbReference type="PROSITE" id="PS50213">
    <property type="entry name" value="FAS1"/>
    <property type="match status" value="2"/>
</dbReference>
<dbReference type="Proteomes" id="UP001500367">
    <property type="component" value="Unassembled WGS sequence"/>
</dbReference>
<feature type="signal peptide" evidence="1">
    <location>
        <begin position="1"/>
        <end position="23"/>
    </location>
</feature>
<dbReference type="InterPro" id="IPR000782">
    <property type="entry name" value="FAS1_domain"/>
</dbReference>
<dbReference type="SMART" id="SM00554">
    <property type="entry name" value="FAS1"/>
    <property type="match status" value="2"/>
</dbReference>
<dbReference type="InterPro" id="IPR050904">
    <property type="entry name" value="Adhesion/Biosynth-related"/>
</dbReference>
<gene>
    <name evidence="3" type="ORF">GCM10022389_27520</name>
</gene>
<evidence type="ECO:0000256" key="1">
    <source>
        <dbReference type="SAM" id="SignalP"/>
    </source>
</evidence>
<dbReference type="SUPFAM" id="SSF82153">
    <property type="entry name" value="FAS1 domain"/>
    <property type="match status" value="2"/>
</dbReference>
<protein>
    <submittedName>
        <fullName evidence="3">Fasciclin domain-containing protein</fullName>
    </submittedName>
</protein>
<dbReference type="Gene3D" id="2.30.180.10">
    <property type="entry name" value="FAS1 domain"/>
    <property type="match status" value="2"/>
</dbReference>
<feature type="domain" description="FAS1" evidence="2">
    <location>
        <begin position="33"/>
        <end position="180"/>
    </location>
</feature>
<dbReference type="PANTHER" id="PTHR10900">
    <property type="entry name" value="PERIOSTIN-RELATED"/>
    <property type="match status" value="1"/>
</dbReference>
<evidence type="ECO:0000313" key="3">
    <source>
        <dbReference type="EMBL" id="GAA4079932.1"/>
    </source>
</evidence>
<sequence length="334" mass="34122">MKTNKTKLIAIFAFLVLMLTSCSDDDNPQPTVDNTITGIASKASDLTLLVKALKKADLAATLQGAGPFTVFAPTDQAFINAGLTATVIDNYPTADIPALRQILLNHVVNGSVQSTGLTNNSYIKTLAKGTASTTNTLSMYVNTTSGVRLNGMSSVITTTAGSTFNIIATNGVIHKVDAVITLPTIITHAAANPAFSTLVTVVTSTATNGNGFGDQTAVAAALSNTTTKTVFAPTNAAFTAATTGSGFAVGATPAQVSKVLQYHVTTAGNVLAGSLTNGQVVPTITSPVQNLTIDLTAGAKISDTTPVKANIIVTDVQCSNGVIHAVDKVLQPTL</sequence>
<dbReference type="EMBL" id="BAABCT010000010">
    <property type="protein sequence ID" value="GAA4079932.1"/>
    <property type="molecule type" value="Genomic_DNA"/>
</dbReference>
<dbReference type="RefSeq" id="WP_344817245.1">
    <property type="nucleotide sequence ID" value="NZ_BAABCT010000010.1"/>
</dbReference>
<proteinExistence type="predicted"/>
<organism evidence="3 4">
    <name type="scientific">Flavobacterium cheonanense</name>
    <dbReference type="NCBI Taxonomy" id="706183"/>
    <lineage>
        <taxon>Bacteria</taxon>
        <taxon>Pseudomonadati</taxon>
        <taxon>Bacteroidota</taxon>
        <taxon>Flavobacteriia</taxon>
        <taxon>Flavobacteriales</taxon>
        <taxon>Flavobacteriaceae</taxon>
        <taxon>Flavobacterium</taxon>
    </lineage>
</organism>